<dbReference type="InterPro" id="IPR027410">
    <property type="entry name" value="TCP-1-like_intermed_sf"/>
</dbReference>
<dbReference type="PANTHER" id="PTHR45633">
    <property type="entry name" value="60 KDA HEAT SHOCK PROTEIN, MITOCHONDRIAL"/>
    <property type="match status" value="1"/>
</dbReference>
<evidence type="ECO:0000256" key="2">
    <source>
        <dbReference type="ARBA" id="ARBA00022741"/>
    </source>
</evidence>
<dbReference type="AlphaFoldDB" id="A0AA38LSG7"/>
<dbReference type="Gene3D" id="1.10.560.10">
    <property type="entry name" value="GroEL-like equatorial domain"/>
    <property type="match status" value="1"/>
</dbReference>
<dbReference type="InterPro" id="IPR001844">
    <property type="entry name" value="Cpn60/GroEL"/>
</dbReference>
<evidence type="ECO:0000313" key="6">
    <source>
        <dbReference type="Proteomes" id="UP000824469"/>
    </source>
</evidence>
<dbReference type="Pfam" id="PF00118">
    <property type="entry name" value="Cpn60_TCP1"/>
    <property type="match status" value="1"/>
</dbReference>
<dbReference type="InterPro" id="IPR002423">
    <property type="entry name" value="Cpn60/GroEL/TCP-1"/>
</dbReference>
<keyword evidence="4" id="KW-0143">Chaperone</keyword>
<evidence type="ECO:0000256" key="1">
    <source>
        <dbReference type="ARBA" id="ARBA00006607"/>
    </source>
</evidence>
<organism evidence="5 6">
    <name type="scientific">Taxus chinensis</name>
    <name type="common">Chinese yew</name>
    <name type="synonym">Taxus wallichiana var. chinensis</name>
    <dbReference type="NCBI Taxonomy" id="29808"/>
    <lineage>
        <taxon>Eukaryota</taxon>
        <taxon>Viridiplantae</taxon>
        <taxon>Streptophyta</taxon>
        <taxon>Embryophyta</taxon>
        <taxon>Tracheophyta</taxon>
        <taxon>Spermatophyta</taxon>
        <taxon>Pinopsida</taxon>
        <taxon>Pinidae</taxon>
        <taxon>Conifers II</taxon>
        <taxon>Cupressales</taxon>
        <taxon>Taxaceae</taxon>
        <taxon>Taxus</taxon>
    </lineage>
</organism>
<dbReference type="SUPFAM" id="SSF48592">
    <property type="entry name" value="GroEL equatorial domain-like"/>
    <property type="match status" value="1"/>
</dbReference>
<comment type="caution">
    <text evidence="5">The sequence shown here is derived from an EMBL/GenBank/DDBJ whole genome shotgun (WGS) entry which is preliminary data.</text>
</comment>
<protein>
    <submittedName>
        <fullName evidence="5">Uncharacterized protein</fullName>
    </submittedName>
</protein>
<dbReference type="InterPro" id="IPR018370">
    <property type="entry name" value="Chaperonin_Cpn60_CS"/>
</dbReference>
<dbReference type="GO" id="GO:0005524">
    <property type="term" value="F:ATP binding"/>
    <property type="evidence" value="ECO:0007669"/>
    <property type="project" value="UniProtKB-KW"/>
</dbReference>
<dbReference type="GO" id="GO:0042026">
    <property type="term" value="P:protein refolding"/>
    <property type="evidence" value="ECO:0007669"/>
    <property type="project" value="InterPro"/>
</dbReference>
<keyword evidence="2" id="KW-0547">Nucleotide-binding</keyword>
<proteinExistence type="inferred from homology"/>
<dbReference type="PROSITE" id="PS00296">
    <property type="entry name" value="CHAPERONINS_CPN60"/>
    <property type="match status" value="1"/>
</dbReference>
<sequence>ADFLVGALGLNVESVSIEQLGFARKITITNKKNTIIADTATKDEIHARIAQIKSELAKIDSSYDKEKLSERITKLSGGATEAELEDRKLKIEDAKSATFAAIEEGIVLGGGAAYVHLSSYVPAIKESIDNPEERLGADILQKVLLAPAKLIANNAGIEGAIVLEKILSSTWEMGYNAMTDTHENLLNTGVMDAAKVARCALQNAASVAGTVLTTKSECQNPKSPMFLGSQAYFRKGMTICKHKDHHYEFSFIIIYVPDKSLT</sequence>
<keyword evidence="6" id="KW-1185">Reference proteome</keyword>
<dbReference type="Proteomes" id="UP000824469">
    <property type="component" value="Unassembled WGS sequence"/>
</dbReference>
<reference evidence="5 6" key="1">
    <citation type="journal article" date="2021" name="Nat. Plants">
        <title>The Taxus genome provides insights into paclitaxel biosynthesis.</title>
        <authorList>
            <person name="Xiong X."/>
            <person name="Gou J."/>
            <person name="Liao Q."/>
            <person name="Li Y."/>
            <person name="Zhou Q."/>
            <person name="Bi G."/>
            <person name="Li C."/>
            <person name="Du R."/>
            <person name="Wang X."/>
            <person name="Sun T."/>
            <person name="Guo L."/>
            <person name="Liang H."/>
            <person name="Lu P."/>
            <person name="Wu Y."/>
            <person name="Zhang Z."/>
            <person name="Ro D.K."/>
            <person name="Shang Y."/>
            <person name="Huang S."/>
            <person name="Yan J."/>
        </authorList>
    </citation>
    <scope>NUCLEOTIDE SEQUENCE [LARGE SCALE GENOMIC DNA]</scope>
    <source>
        <strain evidence="5">Ta-2019</strain>
    </source>
</reference>
<feature type="non-terminal residue" evidence="5">
    <location>
        <position position="1"/>
    </location>
</feature>
<name>A0AA38LSG7_TAXCH</name>
<gene>
    <name evidence="5" type="ORF">KI387_003885</name>
</gene>
<dbReference type="SUPFAM" id="SSF52029">
    <property type="entry name" value="GroEL apical domain-like"/>
    <property type="match status" value="1"/>
</dbReference>
<evidence type="ECO:0000256" key="3">
    <source>
        <dbReference type="ARBA" id="ARBA00022840"/>
    </source>
</evidence>
<dbReference type="GO" id="GO:0140662">
    <property type="term" value="F:ATP-dependent protein folding chaperone"/>
    <property type="evidence" value="ECO:0007669"/>
    <property type="project" value="InterPro"/>
</dbReference>
<comment type="similarity">
    <text evidence="1">Belongs to the chaperonin (HSP60) family.</text>
</comment>
<evidence type="ECO:0000313" key="5">
    <source>
        <dbReference type="EMBL" id="KAH9331777.1"/>
    </source>
</evidence>
<keyword evidence="3" id="KW-0067">ATP-binding</keyword>
<dbReference type="OMA" id="QICENIQ"/>
<feature type="non-terminal residue" evidence="5">
    <location>
        <position position="262"/>
    </location>
</feature>
<evidence type="ECO:0000256" key="4">
    <source>
        <dbReference type="ARBA" id="ARBA00023186"/>
    </source>
</evidence>
<dbReference type="Gene3D" id="3.50.7.10">
    <property type="entry name" value="GroEL"/>
    <property type="match status" value="1"/>
</dbReference>
<dbReference type="EMBL" id="JAHRHJ020000001">
    <property type="protein sequence ID" value="KAH9331777.1"/>
    <property type="molecule type" value="Genomic_DNA"/>
</dbReference>
<dbReference type="InterPro" id="IPR027413">
    <property type="entry name" value="GROEL-like_equatorial_sf"/>
</dbReference>
<dbReference type="InterPro" id="IPR027409">
    <property type="entry name" value="GroEL-like_apical_dom_sf"/>
</dbReference>
<dbReference type="Gene3D" id="3.30.260.10">
    <property type="entry name" value="TCP-1-like chaperonin intermediate domain"/>
    <property type="match status" value="1"/>
</dbReference>
<accession>A0AA38LSG7</accession>